<reference evidence="1" key="1">
    <citation type="submission" date="2019-08" db="EMBL/GenBank/DDBJ databases">
        <authorList>
            <person name="Kucharzyk K."/>
            <person name="Murdoch R.W."/>
            <person name="Higgins S."/>
            <person name="Loffler F."/>
        </authorList>
    </citation>
    <scope>NUCLEOTIDE SEQUENCE</scope>
</reference>
<organism evidence="1">
    <name type="scientific">bioreactor metagenome</name>
    <dbReference type="NCBI Taxonomy" id="1076179"/>
    <lineage>
        <taxon>unclassified sequences</taxon>
        <taxon>metagenomes</taxon>
        <taxon>ecological metagenomes</taxon>
    </lineage>
</organism>
<dbReference type="EMBL" id="VSSQ01054753">
    <property type="protein sequence ID" value="MPN08668.1"/>
    <property type="molecule type" value="Genomic_DNA"/>
</dbReference>
<protein>
    <submittedName>
        <fullName evidence="1">Uncharacterized protein</fullName>
    </submittedName>
</protein>
<proteinExistence type="predicted"/>
<gene>
    <name evidence="1" type="ORF">SDC9_155953</name>
</gene>
<comment type="caution">
    <text evidence="1">The sequence shown here is derived from an EMBL/GenBank/DDBJ whole genome shotgun (WGS) entry which is preliminary data.</text>
</comment>
<name>A0A645F2W8_9ZZZZ</name>
<dbReference type="AlphaFoldDB" id="A0A645F2W8"/>
<sequence>MAARLAFFVAPTQEISAVAQVPMFCPIIMGIALPYVTLPVTVSACKIPTEAEDDWIIAVSTAPAMTPSTGFENISST</sequence>
<evidence type="ECO:0000313" key="1">
    <source>
        <dbReference type="EMBL" id="MPN08668.1"/>
    </source>
</evidence>
<accession>A0A645F2W8</accession>